<reference evidence="1 2" key="1">
    <citation type="submission" date="2015-09" db="EMBL/GenBank/DDBJ databases">
        <title>Genome announcement of multiple Pseudomonas syringae strains.</title>
        <authorList>
            <person name="Thakur S."/>
            <person name="Wang P.W."/>
            <person name="Gong Y."/>
            <person name="Weir B.S."/>
            <person name="Guttman D.S."/>
        </authorList>
    </citation>
    <scope>NUCLEOTIDE SEQUENCE [LARGE SCALE GENOMIC DNA]</scope>
    <source>
        <strain evidence="1 2">ICMP17524</strain>
    </source>
</reference>
<proteinExistence type="predicted"/>
<evidence type="ECO:0000313" key="1">
    <source>
        <dbReference type="EMBL" id="KPW82790.1"/>
    </source>
</evidence>
<dbReference type="Proteomes" id="UP000050356">
    <property type="component" value="Unassembled WGS sequence"/>
</dbReference>
<accession>A0A0N8R123</accession>
<name>A0A0N8R123_PSESX</name>
<dbReference type="EMBL" id="LJQA01000798">
    <property type="protein sequence ID" value="KPW82790.1"/>
    <property type="molecule type" value="Genomic_DNA"/>
</dbReference>
<evidence type="ECO:0000313" key="2">
    <source>
        <dbReference type="Proteomes" id="UP000050356"/>
    </source>
</evidence>
<comment type="caution">
    <text evidence="1">The sequence shown here is derived from an EMBL/GenBank/DDBJ whole genome shotgun (WGS) entry which is preliminary data.</text>
</comment>
<dbReference type="AlphaFoldDB" id="A0A0N8R123"/>
<gene>
    <name evidence="1" type="ORF">ALO50_101221</name>
</gene>
<sequence>MHDQPLRTSAQVNVGTVKWHPEFVRCIACTGHFNDRQISLKS</sequence>
<organism evidence="1 2">
    <name type="scientific">Pseudomonas syringae pv. cerasicola</name>
    <dbReference type="NCBI Taxonomy" id="264451"/>
    <lineage>
        <taxon>Bacteria</taxon>
        <taxon>Pseudomonadati</taxon>
        <taxon>Pseudomonadota</taxon>
        <taxon>Gammaproteobacteria</taxon>
        <taxon>Pseudomonadales</taxon>
        <taxon>Pseudomonadaceae</taxon>
        <taxon>Pseudomonas</taxon>
        <taxon>Pseudomonas syringae</taxon>
    </lineage>
</organism>
<protein>
    <submittedName>
        <fullName evidence="1">Uncharacterized protein</fullName>
    </submittedName>
</protein>